<evidence type="ECO:0000313" key="3">
    <source>
        <dbReference type="EMBL" id="RDI17327.1"/>
    </source>
</evidence>
<feature type="compositionally biased region" description="Pro residues" evidence="1">
    <location>
        <begin position="168"/>
        <end position="191"/>
    </location>
</feature>
<dbReference type="AlphaFoldDB" id="A0A370F788"/>
<dbReference type="RefSeq" id="WP_211322669.1">
    <property type="nucleotide sequence ID" value="NZ_QQAV01000017.1"/>
</dbReference>
<keyword evidence="2" id="KW-0812">Transmembrane</keyword>
<sequence>MNLDEGAIIALGLLLTGAGGALGAALALGVFWRKLQAGAARMLEERLAIQIAVLRQEQQRLPQSVQQALQVELEFHAREQAERDTRHAVELREVLRGALAAYGWMPAPPMPPAPAPEPAAPAWPPTAGPGVAPPIGPASPGPAKVDAAQSPRALPQLSDAEIDALPADLPPPSRRVKPPLRPPPGLPVKRL</sequence>
<name>A0A370F788_9BURK</name>
<keyword evidence="2" id="KW-0472">Membrane</keyword>
<organism evidence="3 4">
    <name type="scientific">Pseudacidovorax intermedius</name>
    <dbReference type="NCBI Taxonomy" id="433924"/>
    <lineage>
        <taxon>Bacteria</taxon>
        <taxon>Pseudomonadati</taxon>
        <taxon>Pseudomonadota</taxon>
        <taxon>Betaproteobacteria</taxon>
        <taxon>Burkholderiales</taxon>
        <taxon>Comamonadaceae</taxon>
        <taxon>Pseudacidovorax</taxon>
    </lineage>
</organism>
<dbReference type="EMBL" id="QQAV01000017">
    <property type="protein sequence ID" value="RDI17327.1"/>
    <property type="molecule type" value="Genomic_DNA"/>
</dbReference>
<gene>
    <name evidence="3" type="ORF">DFR41_11753</name>
</gene>
<evidence type="ECO:0000256" key="1">
    <source>
        <dbReference type="SAM" id="MobiDB-lite"/>
    </source>
</evidence>
<reference evidence="3 4" key="1">
    <citation type="submission" date="2018-07" db="EMBL/GenBank/DDBJ databases">
        <title>Genomic Encyclopedia of Type Strains, Phase IV (KMG-IV): sequencing the most valuable type-strain genomes for metagenomic binning, comparative biology and taxonomic classification.</title>
        <authorList>
            <person name="Goeker M."/>
        </authorList>
    </citation>
    <scope>NUCLEOTIDE SEQUENCE [LARGE SCALE GENOMIC DNA]</scope>
    <source>
        <strain evidence="3 4">DSM 21352</strain>
    </source>
</reference>
<keyword evidence="2" id="KW-1133">Transmembrane helix</keyword>
<dbReference type="Proteomes" id="UP000255265">
    <property type="component" value="Unassembled WGS sequence"/>
</dbReference>
<protein>
    <submittedName>
        <fullName evidence="3">Uncharacterized protein</fullName>
    </submittedName>
</protein>
<feature type="compositionally biased region" description="Pro residues" evidence="1">
    <location>
        <begin position="113"/>
        <end position="140"/>
    </location>
</feature>
<evidence type="ECO:0000313" key="4">
    <source>
        <dbReference type="Proteomes" id="UP000255265"/>
    </source>
</evidence>
<keyword evidence="4" id="KW-1185">Reference proteome</keyword>
<accession>A0A370F788</accession>
<proteinExistence type="predicted"/>
<evidence type="ECO:0000256" key="2">
    <source>
        <dbReference type="SAM" id="Phobius"/>
    </source>
</evidence>
<comment type="caution">
    <text evidence="3">The sequence shown here is derived from an EMBL/GenBank/DDBJ whole genome shotgun (WGS) entry which is preliminary data.</text>
</comment>
<feature type="transmembrane region" description="Helical" evidence="2">
    <location>
        <begin position="6"/>
        <end position="32"/>
    </location>
</feature>
<feature type="region of interest" description="Disordered" evidence="1">
    <location>
        <begin position="113"/>
        <end position="191"/>
    </location>
</feature>